<evidence type="ECO:0000313" key="25">
    <source>
        <dbReference type="EMBL" id="KAK6754573.1"/>
    </source>
</evidence>
<keyword evidence="6" id="KW-0963">Cytoplasm</keyword>
<protein>
    <recommendedName>
        <fullName evidence="5">protein kinase C</fullName>
        <ecNumber evidence="5">2.7.11.13</ecNumber>
    </recommendedName>
</protein>
<evidence type="ECO:0000256" key="1">
    <source>
        <dbReference type="ARBA" id="ARBA00001946"/>
    </source>
</evidence>
<dbReference type="CDD" id="cd01239">
    <property type="entry name" value="PH_PKD"/>
    <property type="match status" value="1"/>
</dbReference>
<dbReference type="CDD" id="cd20796">
    <property type="entry name" value="C1_PKD_rpt2"/>
    <property type="match status" value="1"/>
</dbReference>
<dbReference type="InterPro" id="IPR011993">
    <property type="entry name" value="PH-like_dom_sf"/>
</dbReference>
<dbReference type="InterPro" id="IPR046349">
    <property type="entry name" value="C1-like_sf"/>
</dbReference>
<evidence type="ECO:0000256" key="16">
    <source>
        <dbReference type="ARBA" id="ARBA00022840"/>
    </source>
</evidence>
<keyword evidence="26" id="KW-1185">Reference proteome</keyword>
<dbReference type="InterPro" id="IPR020454">
    <property type="entry name" value="DAG/PE-bd"/>
</dbReference>
<feature type="domain" description="Protein kinase" evidence="23">
    <location>
        <begin position="625"/>
        <end position="881"/>
    </location>
</feature>
<evidence type="ECO:0000256" key="21">
    <source>
        <dbReference type="SAM" id="MobiDB-lite"/>
    </source>
</evidence>
<evidence type="ECO:0000256" key="19">
    <source>
        <dbReference type="ARBA" id="ARBA00047272"/>
    </source>
</evidence>
<dbReference type="InterPro" id="IPR057764">
    <property type="entry name" value="Ubiquitin_PRKD1-3_N"/>
</dbReference>
<evidence type="ECO:0000256" key="4">
    <source>
        <dbReference type="ARBA" id="ARBA00008582"/>
    </source>
</evidence>
<comment type="subcellular location">
    <subcellularLocation>
        <location evidence="3">Cytoplasm</location>
    </subcellularLocation>
    <subcellularLocation>
        <location evidence="2">Membrane</location>
    </subcellularLocation>
</comment>
<feature type="region of interest" description="Disordered" evidence="21">
    <location>
        <begin position="580"/>
        <end position="603"/>
    </location>
</feature>
<evidence type="ECO:0000256" key="12">
    <source>
        <dbReference type="ARBA" id="ARBA00022741"/>
    </source>
</evidence>
<evidence type="ECO:0000256" key="3">
    <source>
        <dbReference type="ARBA" id="ARBA00004496"/>
    </source>
</evidence>
<dbReference type="SMART" id="SM00220">
    <property type="entry name" value="S_TKc"/>
    <property type="match status" value="1"/>
</dbReference>
<reference evidence="25 26" key="1">
    <citation type="submission" date="2023-08" db="EMBL/GenBank/DDBJ databases">
        <title>A Necator americanus chromosomal reference genome.</title>
        <authorList>
            <person name="Ilik V."/>
            <person name="Petrzelkova K.J."/>
            <person name="Pardy F."/>
            <person name="Fuh T."/>
            <person name="Niatou-Singa F.S."/>
            <person name="Gouil Q."/>
            <person name="Baker L."/>
            <person name="Ritchie M.E."/>
            <person name="Jex A.R."/>
            <person name="Gazzola D."/>
            <person name="Li H."/>
            <person name="Toshio Fujiwara R."/>
            <person name="Zhan B."/>
            <person name="Aroian R.V."/>
            <person name="Pafco B."/>
            <person name="Schwarz E.M."/>
        </authorList>
    </citation>
    <scope>NUCLEOTIDE SEQUENCE [LARGE SCALE GENOMIC DNA]</scope>
    <source>
        <strain evidence="25 26">Aroian</strain>
        <tissue evidence="25">Whole animal</tissue>
    </source>
</reference>
<dbReference type="SMART" id="SM00109">
    <property type="entry name" value="C1"/>
    <property type="match status" value="2"/>
</dbReference>
<accession>A0ABR1DVX7</accession>
<evidence type="ECO:0000259" key="24">
    <source>
        <dbReference type="PROSITE" id="PS50081"/>
    </source>
</evidence>
<comment type="catalytic activity">
    <reaction evidence="19">
        <text>L-threonyl-[protein] + ATP = O-phospho-L-threonyl-[protein] + ADP + H(+)</text>
        <dbReference type="Rhea" id="RHEA:46608"/>
        <dbReference type="Rhea" id="RHEA-COMP:11060"/>
        <dbReference type="Rhea" id="RHEA-COMP:11605"/>
        <dbReference type="ChEBI" id="CHEBI:15378"/>
        <dbReference type="ChEBI" id="CHEBI:30013"/>
        <dbReference type="ChEBI" id="CHEBI:30616"/>
        <dbReference type="ChEBI" id="CHEBI:61977"/>
        <dbReference type="ChEBI" id="CHEBI:456216"/>
        <dbReference type="EC" id="2.7.11.13"/>
    </reaction>
</comment>
<evidence type="ECO:0000256" key="6">
    <source>
        <dbReference type="ARBA" id="ARBA00022490"/>
    </source>
</evidence>
<evidence type="ECO:0000259" key="23">
    <source>
        <dbReference type="PROSITE" id="PS50011"/>
    </source>
</evidence>
<dbReference type="CDD" id="cd14082">
    <property type="entry name" value="STKc_PKD"/>
    <property type="match status" value="1"/>
</dbReference>
<evidence type="ECO:0000256" key="5">
    <source>
        <dbReference type="ARBA" id="ARBA00012429"/>
    </source>
</evidence>
<dbReference type="InterPro" id="IPR002219">
    <property type="entry name" value="PKC_DAG/PE"/>
</dbReference>
<dbReference type="Pfam" id="PF25525">
    <property type="entry name" value="Ubiquitin_PRKD1_N"/>
    <property type="match status" value="1"/>
</dbReference>
<dbReference type="PROSITE" id="PS50003">
    <property type="entry name" value="PH_DOMAIN"/>
    <property type="match status" value="1"/>
</dbReference>
<evidence type="ECO:0000256" key="7">
    <source>
        <dbReference type="ARBA" id="ARBA00022527"/>
    </source>
</evidence>
<dbReference type="PANTHER" id="PTHR22968:SF24">
    <property type="entry name" value="SERINE_THREONINE-PROTEIN KINASE"/>
    <property type="match status" value="1"/>
</dbReference>
<keyword evidence="13" id="KW-0863">Zinc-finger</keyword>
<comment type="similarity">
    <text evidence="4">Belongs to the protein kinase superfamily. CAMK Ser/Thr protein kinase family. PKD subfamily.</text>
</comment>
<evidence type="ECO:0000256" key="9">
    <source>
        <dbReference type="ARBA" id="ARBA00022679"/>
    </source>
</evidence>
<keyword evidence="9" id="KW-0808">Transferase</keyword>
<dbReference type="PROSITE" id="PS50081">
    <property type="entry name" value="ZF_DAG_PE_2"/>
    <property type="match status" value="2"/>
</dbReference>
<evidence type="ECO:0000256" key="17">
    <source>
        <dbReference type="ARBA" id="ARBA00022842"/>
    </source>
</evidence>
<dbReference type="EC" id="2.7.11.13" evidence="5"/>
<feature type="binding site" evidence="20">
    <location>
        <position position="654"/>
    </location>
    <ligand>
        <name>ATP</name>
        <dbReference type="ChEBI" id="CHEBI:30616"/>
    </ligand>
</feature>
<feature type="compositionally biased region" description="Basic and acidic residues" evidence="21">
    <location>
        <begin position="591"/>
        <end position="603"/>
    </location>
</feature>
<dbReference type="SUPFAM" id="SSF50729">
    <property type="entry name" value="PH domain-like"/>
    <property type="match status" value="1"/>
</dbReference>
<dbReference type="SUPFAM" id="SSF56112">
    <property type="entry name" value="Protein kinase-like (PK-like)"/>
    <property type="match status" value="1"/>
</dbReference>
<keyword evidence="16 20" id="KW-0067">ATP-binding</keyword>
<keyword evidence="11" id="KW-0677">Repeat</keyword>
<dbReference type="Gene3D" id="1.10.510.10">
    <property type="entry name" value="Transferase(Phosphotransferase) domain 1"/>
    <property type="match status" value="1"/>
</dbReference>
<proteinExistence type="inferred from homology"/>
<evidence type="ECO:0000256" key="18">
    <source>
        <dbReference type="ARBA" id="ARBA00023136"/>
    </source>
</evidence>
<evidence type="ECO:0000256" key="2">
    <source>
        <dbReference type="ARBA" id="ARBA00004370"/>
    </source>
</evidence>
<keyword evidence="8" id="KW-0597">Phosphoprotein</keyword>
<name>A0ABR1DVX7_NECAM</name>
<gene>
    <name evidence="25" type="primary">Necator_chrV.g18310</name>
    <name evidence="25" type="ORF">RB195_013519</name>
</gene>
<keyword evidence="18" id="KW-0472">Membrane</keyword>
<evidence type="ECO:0000256" key="11">
    <source>
        <dbReference type="ARBA" id="ARBA00022737"/>
    </source>
</evidence>
<dbReference type="PANTHER" id="PTHR22968">
    <property type="entry name" value="PROTEIN KINASE C, MU"/>
    <property type="match status" value="1"/>
</dbReference>
<keyword evidence="17" id="KW-0460">Magnesium</keyword>
<organism evidence="25 26">
    <name type="scientific">Necator americanus</name>
    <name type="common">Human hookworm</name>
    <dbReference type="NCBI Taxonomy" id="51031"/>
    <lineage>
        <taxon>Eukaryota</taxon>
        <taxon>Metazoa</taxon>
        <taxon>Ecdysozoa</taxon>
        <taxon>Nematoda</taxon>
        <taxon>Chromadorea</taxon>
        <taxon>Rhabditida</taxon>
        <taxon>Rhabditina</taxon>
        <taxon>Rhabditomorpha</taxon>
        <taxon>Strongyloidea</taxon>
        <taxon>Ancylostomatidae</taxon>
        <taxon>Bunostominae</taxon>
        <taxon>Necator</taxon>
    </lineage>
</organism>
<evidence type="ECO:0000313" key="26">
    <source>
        <dbReference type="Proteomes" id="UP001303046"/>
    </source>
</evidence>
<evidence type="ECO:0000256" key="13">
    <source>
        <dbReference type="ARBA" id="ARBA00022771"/>
    </source>
</evidence>
<dbReference type="InterPro" id="IPR011009">
    <property type="entry name" value="Kinase-like_dom_sf"/>
</dbReference>
<dbReference type="PROSITE" id="PS50011">
    <property type="entry name" value="PROTEIN_KINASE_DOM"/>
    <property type="match status" value="1"/>
</dbReference>
<dbReference type="SMART" id="SM00233">
    <property type="entry name" value="PH"/>
    <property type="match status" value="1"/>
</dbReference>
<evidence type="ECO:0000256" key="8">
    <source>
        <dbReference type="ARBA" id="ARBA00022553"/>
    </source>
</evidence>
<evidence type="ECO:0000256" key="14">
    <source>
        <dbReference type="ARBA" id="ARBA00022777"/>
    </source>
</evidence>
<dbReference type="PROSITE" id="PS00108">
    <property type="entry name" value="PROTEIN_KINASE_ST"/>
    <property type="match status" value="1"/>
</dbReference>
<dbReference type="PRINTS" id="PR00008">
    <property type="entry name" value="DAGPEDOMAIN"/>
</dbReference>
<sequence length="925" mass="104388">MYVLLMSSSSLRSFSSGYVSSSSKIGGSSGLTQIVPPPKPPRLCYTDSRFNQTDTYYKEVDHTLSAVMNGLTFQLQSGIHKRTLTVDSPEISLRDLRSEGYKFIQDIYPEGVCDSLQDHILLYKHDLRSINILQLITTSSDITEGTLVEIVISSCPQHERLVVHPHTLYVHSYKAPTFCDFCGELLFGLVKQGLKCQGCGLNYHKRCASKIPNNCNGSRQRRPSAIPLSPTTSNVLNFCGDRRQSRRDSCLDGLDTARPSSTIGSIQLAPDIFITPDADCGDPVGGNFLQMPRKDRSCSWSGRPLWMEVAEATRVKVPHTFQVHSYKRPTVCQYCKKLLKGLIRQGIQCRDCKYNCHKKCSEFVAKDCPGNTSSNHFLLGTSDDGRSLGGSMENLRMCSVPYDADQAAGTTEDHGDDLRGHKKAQNTPSAPLHGSENFNGQSSPDDDVISTESQNIPLMRVVMSKKQTKRKSNKVLKEGWVVHYTNQMNMRKKHYWRLDTKSLIMYQDETSTRYFKEIPLNEVLDLKNIDHDTLKRSRTHYFEIRTQDCTYYIAGSPSGDDSLDSAQSWSAAIQAALMPVTPQSSTAGQKRGNDMAKLKVPNESERGRLGTTIQSEQEFSQLYQLFAEEVLGSGQFGTVYGGIHRKSGKHVAVKLIDKLKFPPNKEDLLRAEVHILQKVHHPGVVDFQQMLETPDRIFVVMEKLKGDMLEMILSSEKGRLSERITQFLVAQILVALRYLHNQNIVHCDLKPENILLTSNSDFPQVKLCDFGFARIIGEKSFRRSVVGTPAYLAPEVLCNKGFNRSLDMWSVGVIVYVSLSGTFPFNEDEDILDQIQNAEFMYPPNLWKEIGDNAIEFINGLLQVKMSKRFTVSKALAHIWMQGYELWSDLRLLEKTVGERFLTHESDDARWSEFEKDHNLTPVYV</sequence>
<feature type="region of interest" description="Disordered" evidence="21">
    <location>
        <begin position="406"/>
        <end position="454"/>
    </location>
</feature>
<dbReference type="Proteomes" id="UP001303046">
    <property type="component" value="Unassembled WGS sequence"/>
</dbReference>
<evidence type="ECO:0000256" key="15">
    <source>
        <dbReference type="ARBA" id="ARBA00022833"/>
    </source>
</evidence>
<dbReference type="Gene3D" id="2.30.29.30">
    <property type="entry name" value="Pleckstrin-homology domain (PH domain)/Phosphotyrosine-binding domain (PTB)"/>
    <property type="match status" value="1"/>
</dbReference>
<dbReference type="Gene3D" id="3.30.60.20">
    <property type="match status" value="2"/>
</dbReference>
<dbReference type="PROSITE" id="PS00479">
    <property type="entry name" value="ZF_DAG_PE_1"/>
    <property type="match status" value="2"/>
</dbReference>
<dbReference type="SUPFAM" id="SSF57889">
    <property type="entry name" value="Cysteine-rich domain"/>
    <property type="match status" value="2"/>
</dbReference>
<keyword evidence="15" id="KW-0862">Zinc</keyword>
<keyword evidence="7" id="KW-0723">Serine/threonine-protein kinase</keyword>
<dbReference type="Pfam" id="PF00169">
    <property type="entry name" value="PH"/>
    <property type="match status" value="1"/>
</dbReference>
<dbReference type="InterPro" id="IPR017441">
    <property type="entry name" value="Protein_kinase_ATP_BS"/>
</dbReference>
<keyword evidence="12 20" id="KW-0547">Nucleotide-binding</keyword>
<comment type="cofactor">
    <cofactor evidence="1">
        <name>Mg(2+)</name>
        <dbReference type="ChEBI" id="CHEBI:18420"/>
    </cofactor>
</comment>
<dbReference type="CDD" id="cd20795">
    <property type="entry name" value="C1_PKD_rpt1"/>
    <property type="match status" value="1"/>
</dbReference>
<feature type="domain" description="Phorbol-ester/DAG-type" evidence="24">
    <location>
        <begin position="318"/>
        <end position="368"/>
    </location>
</feature>
<dbReference type="Pfam" id="PF00130">
    <property type="entry name" value="C1_1"/>
    <property type="match status" value="2"/>
</dbReference>
<dbReference type="InterPro" id="IPR000719">
    <property type="entry name" value="Prot_kinase_dom"/>
</dbReference>
<dbReference type="PROSITE" id="PS00107">
    <property type="entry name" value="PROTEIN_KINASE_ATP"/>
    <property type="match status" value="1"/>
</dbReference>
<dbReference type="InterPro" id="IPR008271">
    <property type="entry name" value="Ser/Thr_kinase_AS"/>
</dbReference>
<evidence type="ECO:0000256" key="10">
    <source>
        <dbReference type="ARBA" id="ARBA00022723"/>
    </source>
</evidence>
<feature type="domain" description="PH" evidence="22">
    <location>
        <begin position="474"/>
        <end position="578"/>
    </location>
</feature>
<dbReference type="Pfam" id="PF00069">
    <property type="entry name" value="Pkinase"/>
    <property type="match status" value="1"/>
</dbReference>
<comment type="caution">
    <text evidence="25">The sequence shown here is derived from an EMBL/GenBank/DDBJ whole genome shotgun (WGS) entry which is preliminary data.</text>
</comment>
<keyword evidence="14" id="KW-0418">Kinase</keyword>
<evidence type="ECO:0000256" key="20">
    <source>
        <dbReference type="PROSITE-ProRule" id="PRU10141"/>
    </source>
</evidence>
<feature type="domain" description="Phorbol-ester/DAG-type" evidence="24">
    <location>
        <begin position="165"/>
        <end position="215"/>
    </location>
</feature>
<dbReference type="InterPro" id="IPR001849">
    <property type="entry name" value="PH_domain"/>
</dbReference>
<keyword evidence="10" id="KW-0479">Metal-binding</keyword>
<evidence type="ECO:0000259" key="22">
    <source>
        <dbReference type="PROSITE" id="PS50003"/>
    </source>
</evidence>
<dbReference type="EMBL" id="JAVFWL010000005">
    <property type="protein sequence ID" value="KAK6754573.1"/>
    <property type="molecule type" value="Genomic_DNA"/>
</dbReference>